<accession>A0A147BF63</accession>
<keyword evidence="1" id="KW-1133">Transmembrane helix</keyword>
<name>A0A147BF63_IXORI</name>
<organism evidence="2">
    <name type="scientific">Ixodes ricinus</name>
    <name type="common">Common tick</name>
    <name type="synonym">Acarus ricinus</name>
    <dbReference type="NCBI Taxonomy" id="34613"/>
    <lineage>
        <taxon>Eukaryota</taxon>
        <taxon>Metazoa</taxon>
        <taxon>Ecdysozoa</taxon>
        <taxon>Arthropoda</taxon>
        <taxon>Chelicerata</taxon>
        <taxon>Arachnida</taxon>
        <taxon>Acari</taxon>
        <taxon>Parasitiformes</taxon>
        <taxon>Ixodida</taxon>
        <taxon>Ixodoidea</taxon>
        <taxon>Ixodidae</taxon>
        <taxon>Ixodinae</taxon>
        <taxon>Ixodes</taxon>
    </lineage>
</organism>
<sequence length="154" mass="17821">MERLIFAGCKCFQIMSIACLLYFRTSSTMHVSLYFTKRNSFFFFCNVHCSLISESVHILALVYIKYCLESMRNSVVFYDYTRFYLKNRSKTSSAGGGVFWVSTNEMARYRVDFTTVRREVVGSTIRERNQKEFSTAASSSGKKLEHTSLNSVCF</sequence>
<feature type="transmembrane region" description="Helical" evidence="1">
    <location>
        <begin position="41"/>
        <end position="64"/>
    </location>
</feature>
<feature type="transmembrane region" description="Helical" evidence="1">
    <location>
        <begin position="12"/>
        <end position="35"/>
    </location>
</feature>
<evidence type="ECO:0000313" key="2">
    <source>
        <dbReference type="EMBL" id="JAR89413.1"/>
    </source>
</evidence>
<reference evidence="2" key="1">
    <citation type="journal article" date="2018" name="PLoS Negl. Trop. Dis.">
        <title>Sialome diversity of ticks revealed by RNAseq of single tick salivary glands.</title>
        <authorList>
            <person name="Perner J."/>
            <person name="Kropackova S."/>
            <person name="Kopacek P."/>
            <person name="Ribeiro J.M."/>
        </authorList>
    </citation>
    <scope>NUCLEOTIDE SEQUENCE</scope>
    <source>
        <strain evidence="2">Siblings of single egg batch collected in Ceske Budejovice</strain>
        <tissue evidence="2">Salivary glands</tissue>
    </source>
</reference>
<evidence type="ECO:0000256" key="1">
    <source>
        <dbReference type="SAM" id="Phobius"/>
    </source>
</evidence>
<dbReference type="EMBL" id="GEGO01005991">
    <property type="protein sequence ID" value="JAR89413.1"/>
    <property type="molecule type" value="Transcribed_RNA"/>
</dbReference>
<keyword evidence="1" id="KW-0812">Transmembrane</keyword>
<keyword evidence="1" id="KW-0472">Membrane</keyword>
<proteinExistence type="predicted"/>
<protein>
    <submittedName>
        <fullName evidence="2">Uncharacterized protein</fullName>
    </submittedName>
</protein>
<dbReference type="AlphaFoldDB" id="A0A147BF63"/>